<evidence type="ECO:0000256" key="1">
    <source>
        <dbReference type="ARBA" id="ARBA00004442"/>
    </source>
</evidence>
<evidence type="ECO:0000256" key="5">
    <source>
        <dbReference type="ARBA" id="ARBA00023237"/>
    </source>
</evidence>
<dbReference type="Pfam" id="PF14322">
    <property type="entry name" value="SusD-like_3"/>
    <property type="match status" value="1"/>
</dbReference>
<evidence type="ECO:0000313" key="9">
    <source>
        <dbReference type="Proteomes" id="UP000679126"/>
    </source>
</evidence>
<dbReference type="Proteomes" id="UP000679126">
    <property type="component" value="Unassembled WGS sequence"/>
</dbReference>
<keyword evidence="9" id="KW-1185">Reference proteome</keyword>
<keyword evidence="5" id="KW-0998">Cell outer membrane</keyword>
<comment type="caution">
    <text evidence="8">The sequence shown here is derived from an EMBL/GenBank/DDBJ whole genome shotgun (WGS) entry which is preliminary data.</text>
</comment>
<dbReference type="RefSeq" id="WP_209148097.1">
    <property type="nucleotide sequence ID" value="NZ_JAGHKP010000004.1"/>
</dbReference>
<evidence type="ECO:0000256" key="3">
    <source>
        <dbReference type="ARBA" id="ARBA00022729"/>
    </source>
</evidence>
<evidence type="ECO:0000256" key="4">
    <source>
        <dbReference type="ARBA" id="ARBA00023136"/>
    </source>
</evidence>
<protein>
    <submittedName>
        <fullName evidence="8">RagB/SusD family nutrient uptake outer membrane protein</fullName>
    </submittedName>
</protein>
<dbReference type="Pfam" id="PF07980">
    <property type="entry name" value="SusD_RagB"/>
    <property type="match status" value="1"/>
</dbReference>
<dbReference type="Gene3D" id="1.25.40.390">
    <property type="match status" value="1"/>
</dbReference>
<feature type="domain" description="SusD-like N-terminal" evidence="7">
    <location>
        <begin position="22"/>
        <end position="229"/>
    </location>
</feature>
<sequence length="482" mass="53762">MKRLVYIFLSGTLLVAGGCGKDFLEPLPTADIAAETAFSTPEKVTAAMNGLYDLITTSSFNTQISLTQDVKGGDMLVVKTGNYNRFVTEYQFQQSPTAGYGGVFFRDGYKMILNTNVAITELPKSPLTDELKTDYIAEARALRAWAHLQLVRLFAQPYAVDQNAPGIPVVDKVIGASDPIPGRGTVKADYDFIVEDLLFAKENLDPQRNGGDGRLTVNAVNGLLARVYLDMQQWQLASDHAKLARAGHPLAPAASLLEGFIDPNDEWIWTLVYRSDDNTGYVQIASFQEPYNIGYSTFRATTSFLNMFADNDIRQKQFYLNLDKLPPPYEGDALRRDDIAFSRDGYLMNKFWFRDAWDLSVPMIRSAEMYLIEAEAESELGHDGPAQDALFAVQARAITGAVKSTNTGTALKTEIRDERRKELYGEGFRFYDITRRKETLVRTAPEHVTPITLAPGDYRNILPIPRAETDVSGMEQNTGYTN</sequence>
<comment type="subcellular location">
    <subcellularLocation>
        <location evidence="1">Cell outer membrane</location>
    </subcellularLocation>
</comment>
<name>A0ABS3YL58_9BACT</name>
<dbReference type="EMBL" id="JAGHKP010000004">
    <property type="protein sequence ID" value="MBO9154988.1"/>
    <property type="molecule type" value="Genomic_DNA"/>
</dbReference>
<keyword evidence="4" id="KW-0472">Membrane</keyword>
<dbReference type="PROSITE" id="PS51257">
    <property type="entry name" value="PROKAR_LIPOPROTEIN"/>
    <property type="match status" value="1"/>
</dbReference>
<organism evidence="8 9">
    <name type="scientific">Chitinophaga chungangae</name>
    <dbReference type="NCBI Taxonomy" id="2821488"/>
    <lineage>
        <taxon>Bacteria</taxon>
        <taxon>Pseudomonadati</taxon>
        <taxon>Bacteroidota</taxon>
        <taxon>Chitinophagia</taxon>
        <taxon>Chitinophagales</taxon>
        <taxon>Chitinophagaceae</taxon>
        <taxon>Chitinophaga</taxon>
    </lineage>
</organism>
<dbReference type="SUPFAM" id="SSF48452">
    <property type="entry name" value="TPR-like"/>
    <property type="match status" value="1"/>
</dbReference>
<comment type="similarity">
    <text evidence="2">Belongs to the SusD family.</text>
</comment>
<accession>A0ABS3YL58</accession>
<proteinExistence type="inferred from homology"/>
<gene>
    <name evidence="8" type="ORF">J7I43_22355</name>
</gene>
<evidence type="ECO:0000313" key="8">
    <source>
        <dbReference type="EMBL" id="MBO9154988.1"/>
    </source>
</evidence>
<evidence type="ECO:0000256" key="2">
    <source>
        <dbReference type="ARBA" id="ARBA00006275"/>
    </source>
</evidence>
<reference evidence="9" key="1">
    <citation type="submission" date="2021-03" db="EMBL/GenBank/DDBJ databases">
        <title>Assistant Professor.</title>
        <authorList>
            <person name="Huq M.A."/>
        </authorList>
    </citation>
    <scope>NUCLEOTIDE SEQUENCE [LARGE SCALE GENOMIC DNA]</scope>
    <source>
        <strain evidence="9">MAH-28</strain>
    </source>
</reference>
<dbReference type="InterPro" id="IPR033985">
    <property type="entry name" value="SusD-like_N"/>
</dbReference>
<feature type="domain" description="RagB/SusD" evidence="6">
    <location>
        <begin position="361"/>
        <end position="480"/>
    </location>
</feature>
<evidence type="ECO:0000259" key="6">
    <source>
        <dbReference type="Pfam" id="PF07980"/>
    </source>
</evidence>
<dbReference type="InterPro" id="IPR012944">
    <property type="entry name" value="SusD_RagB_dom"/>
</dbReference>
<dbReference type="InterPro" id="IPR011990">
    <property type="entry name" value="TPR-like_helical_dom_sf"/>
</dbReference>
<evidence type="ECO:0000259" key="7">
    <source>
        <dbReference type="Pfam" id="PF14322"/>
    </source>
</evidence>
<dbReference type="CDD" id="cd08977">
    <property type="entry name" value="SusD"/>
    <property type="match status" value="1"/>
</dbReference>
<keyword evidence="3" id="KW-0732">Signal</keyword>